<reference evidence="2" key="1">
    <citation type="submission" date="2018-08" db="EMBL/GenBank/DDBJ databases">
        <authorList>
            <person name="Jin W."/>
            <person name="Wang H."/>
            <person name="Yang Y."/>
            <person name="Li M."/>
            <person name="Liu J."/>
        </authorList>
    </citation>
    <scope>NUCLEOTIDE SEQUENCE</scope>
    <source>
        <strain evidence="2">AESS21</strain>
    </source>
</reference>
<evidence type="ECO:0000256" key="1">
    <source>
        <dbReference type="SAM" id="SignalP"/>
    </source>
</evidence>
<reference evidence="2" key="2">
    <citation type="journal article" date="2021" name="Microorganisms">
        <title>Bacterial Dimethylsulfoniopropionate Biosynthesis in the East China Sea.</title>
        <authorList>
            <person name="Liu J."/>
            <person name="Zhang Y."/>
            <person name="Liu J."/>
            <person name="Zhong H."/>
            <person name="Williams B.T."/>
            <person name="Zheng Y."/>
            <person name="Curson A.R.J."/>
            <person name="Sun C."/>
            <person name="Sun H."/>
            <person name="Song D."/>
            <person name="Wagner Mackenzie B."/>
            <person name="Bermejo Martinez A."/>
            <person name="Todd J.D."/>
            <person name="Zhang X.H."/>
        </authorList>
    </citation>
    <scope>NUCLEOTIDE SEQUENCE</scope>
    <source>
        <strain evidence="2">AESS21</strain>
    </source>
</reference>
<dbReference type="InterPro" id="IPR025738">
    <property type="entry name" value="BatD"/>
</dbReference>
<dbReference type="Proteomes" id="UP000705379">
    <property type="component" value="Unassembled WGS sequence"/>
</dbReference>
<gene>
    <name evidence="2" type="ORF">DYI23_16400</name>
</gene>
<evidence type="ECO:0000313" key="2">
    <source>
        <dbReference type="EMBL" id="MBS8261810.1"/>
    </source>
</evidence>
<organism evidence="2 3">
    <name type="scientific">Roseibium polysiphoniae</name>
    <dbReference type="NCBI Taxonomy" id="2571221"/>
    <lineage>
        <taxon>Bacteria</taxon>
        <taxon>Pseudomonadati</taxon>
        <taxon>Pseudomonadota</taxon>
        <taxon>Alphaproteobacteria</taxon>
        <taxon>Hyphomicrobiales</taxon>
        <taxon>Stappiaceae</taxon>
        <taxon>Roseibium</taxon>
    </lineage>
</organism>
<dbReference type="EMBL" id="QTKU01000004">
    <property type="protein sequence ID" value="MBS8261810.1"/>
    <property type="molecule type" value="Genomic_DNA"/>
</dbReference>
<accession>A0A944CET2</accession>
<protein>
    <recommendedName>
        <fullName evidence="4">Oxygen tolerance protein BatD</fullName>
    </recommendedName>
</protein>
<evidence type="ECO:0000313" key="3">
    <source>
        <dbReference type="Proteomes" id="UP000705379"/>
    </source>
</evidence>
<comment type="caution">
    <text evidence="2">The sequence shown here is derived from an EMBL/GenBank/DDBJ whole genome shotgun (WGS) entry which is preliminary data.</text>
</comment>
<feature type="chain" id="PRO_5037759244" description="Oxygen tolerance protein BatD" evidence="1">
    <location>
        <begin position="20"/>
        <end position="433"/>
    </location>
</feature>
<proteinExistence type="predicted"/>
<name>A0A944CET2_9HYPH</name>
<dbReference type="PANTHER" id="PTHR40940">
    <property type="entry name" value="PROTEIN BATD-RELATED"/>
    <property type="match status" value="1"/>
</dbReference>
<sequence length="433" mass="47820">MIRVLFILCCLLLAAPSQAQQADTPMVRTSLDTDTAIPGQPLVFRVTILVPTWMPTPPMFPSFEAQNVVVRLPSRASNPTSEPVNGETWSGITRAYRLYPMVPGTFQVPGGPIKITYADPETREPIVANVDVTPFEITGETPEAAKDLKPFLAANALSLARQVEGTPEDLTAGDALKITTTIKVTGVAPMFVPPIKPGEPIEGLSVYPASPVLNETENRGEQSGTRTETLTIVAENAGTYLIPAENLSWYDLDSGKIETAAVPAIELTVTGPSVATDPEQEEFDWALAAKRLLFVFVPLGLLTILIRKVGPQFSARMTAFLAHQKTTEQFAYGKFKRAVQKQDYALTLKWLKIWQERLDGPNEMLNWAPIETSCSLLGKYRFGVQDTIVRQKPDKAWKSLLREAQELRRRSRLRRHVKSKANLSPLNPSSSRI</sequence>
<dbReference type="PANTHER" id="PTHR40940:SF1">
    <property type="entry name" value="PROTEIN BATD"/>
    <property type="match status" value="1"/>
</dbReference>
<feature type="signal peptide" evidence="1">
    <location>
        <begin position="1"/>
        <end position="19"/>
    </location>
</feature>
<evidence type="ECO:0008006" key="4">
    <source>
        <dbReference type="Google" id="ProtNLM"/>
    </source>
</evidence>
<dbReference type="AlphaFoldDB" id="A0A944CET2"/>
<keyword evidence="1" id="KW-0732">Signal</keyword>